<name>A0A4R5F2M9_9ACTN</name>
<accession>A0A4R5F2M9</accession>
<dbReference type="PANTHER" id="PTHR24421">
    <property type="entry name" value="NITRATE/NITRITE SENSOR PROTEIN NARX-RELATED"/>
    <property type="match status" value="1"/>
</dbReference>
<evidence type="ECO:0000256" key="2">
    <source>
        <dbReference type="ARBA" id="ARBA00012438"/>
    </source>
</evidence>
<dbReference type="InterPro" id="IPR011712">
    <property type="entry name" value="Sig_transdc_His_kin_sub3_dim/P"/>
</dbReference>
<evidence type="ECO:0000256" key="8">
    <source>
        <dbReference type="ARBA" id="ARBA00023012"/>
    </source>
</evidence>
<evidence type="ECO:0000256" key="3">
    <source>
        <dbReference type="ARBA" id="ARBA00022553"/>
    </source>
</evidence>
<dbReference type="GO" id="GO:0005524">
    <property type="term" value="F:ATP binding"/>
    <property type="evidence" value="ECO:0007669"/>
    <property type="project" value="UniProtKB-KW"/>
</dbReference>
<dbReference type="SMART" id="SM00387">
    <property type="entry name" value="HATPase_c"/>
    <property type="match status" value="1"/>
</dbReference>
<dbReference type="GO" id="GO:0046983">
    <property type="term" value="F:protein dimerization activity"/>
    <property type="evidence" value="ECO:0007669"/>
    <property type="project" value="InterPro"/>
</dbReference>
<evidence type="ECO:0000256" key="7">
    <source>
        <dbReference type="ARBA" id="ARBA00022840"/>
    </source>
</evidence>
<dbReference type="RefSeq" id="WP_132634718.1">
    <property type="nucleotide sequence ID" value="NZ_SMLD01000092.1"/>
</dbReference>
<evidence type="ECO:0000256" key="4">
    <source>
        <dbReference type="ARBA" id="ARBA00022679"/>
    </source>
</evidence>
<evidence type="ECO:0000259" key="10">
    <source>
        <dbReference type="SMART" id="SM00387"/>
    </source>
</evidence>
<comment type="catalytic activity">
    <reaction evidence="1">
        <text>ATP + protein L-histidine = ADP + protein N-phospho-L-histidine.</text>
        <dbReference type="EC" id="2.7.13.3"/>
    </reaction>
</comment>
<gene>
    <name evidence="11" type="ORF">E1295_29115</name>
</gene>
<organism evidence="11 12">
    <name type="scientific">Nonomuraea mesophila</name>
    <dbReference type="NCBI Taxonomy" id="2530382"/>
    <lineage>
        <taxon>Bacteria</taxon>
        <taxon>Bacillati</taxon>
        <taxon>Actinomycetota</taxon>
        <taxon>Actinomycetes</taxon>
        <taxon>Streptosporangiales</taxon>
        <taxon>Streptosporangiaceae</taxon>
        <taxon>Nonomuraea</taxon>
    </lineage>
</organism>
<keyword evidence="5" id="KW-0547">Nucleotide-binding</keyword>
<evidence type="ECO:0000313" key="12">
    <source>
        <dbReference type="Proteomes" id="UP000295136"/>
    </source>
</evidence>
<feature type="domain" description="Histidine kinase/HSP90-like ATPase" evidence="10">
    <location>
        <begin position="277"/>
        <end position="368"/>
    </location>
</feature>
<keyword evidence="3" id="KW-0597">Phosphoprotein</keyword>
<dbReference type="GO" id="GO:0016020">
    <property type="term" value="C:membrane"/>
    <property type="evidence" value="ECO:0007669"/>
    <property type="project" value="InterPro"/>
</dbReference>
<feature type="transmembrane region" description="Helical" evidence="9">
    <location>
        <begin position="54"/>
        <end position="76"/>
    </location>
</feature>
<dbReference type="InterPro" id="IPR003594">
    <property type="entry name" value="HATPase_dom"/>
</dbReference>
<comment type="caution">
    <text evidence="11">The sequence shown here is derived from an EMBL/GenBank/DDBJ whole genome shotgun (WGS) entry which is preliminary data.</text>
</comment>
<evidence type="ECO:0000256" key="1">
    <source>
        <dbReference type="ARBA" id="ARBA00000085"/>
    </source>
</evidence>
<sequence length="371" mass="38410">MDRRTLTREGLLVLAATALLIGLTLLDGGPPWPAWPFLTGLSLAAALVLTLRTRFPLAGALLAVAVVPLGLQVPGWPGRLVTMAMFGAAAFHLPRRLGLVAGLSVAWTVGYALLLPAGLSGVSIVTDLVVMGAAPVAVGHALRLRGERARQAALLDRAEAGRAMAEERAGLARDVHDSVGHHLTAIRLQATATRRALRGAEPAADRALGTIADLSSSALAEVRALLDTLRDEPAAPGRRPAAIEDLAAIEGLARRLSAPGLNISVHRAGSSAPLPPGVGGTVYRVVQEALTNAVRHSGATDVQVRIRRGRVRVAVTIADNGPPGFAAGAEGRGLRGMRERVLQHGGTLQAGPGRTRGWLVEATVPAEESTG</sequence>
<evidence type="ECO:0000256" key="5">
    <source>
        <dbReference type="ARBA" id="ARBA00022741"/>
    </source>
</evidence>
<dbReference type="Gene3D" id="3.30.565.10">
    <property type="entry name" value="Histidine kinase-like ATPase, C-terminal domain"/>
    <property type="match status" value="1"/>
</dbReference>
<keyword evidence="9" id="KW-0812">Transmembrane</keyword>
<dbReference type="Pfam" id="PF07730">
    <property type="entry name" value="HisKA_3"/>
    <property type="match status" value="1"/>
</dbReference>
<reference evidence="11 12" key="1">
    <citation type="submission" date="2019-03" db="EMBL/GenBank/DDBJ databases">
        <title>Draft genome sequences of novel Actinobacteria.</title>
        <authorList>
            <person name="Sahin N."/>
            <person name="Ay H."/>
            <person name="Saygin H."/>
        </authorList>
    </citation>
    <scope>NUCLEOTIDE SEQUENCE [LARGE SCALE GENOMIC DNA]</scope>
    <source>
        <strain evidence="11 12">6K102</strain>
    </source>
</reference>
<keyword evidence="8" id="KW-0902">Two-component regulatory system</keyword>
<keyword evidence="7" id="KW-0067">ATP-binding</keyword>
<dbReference type="PANTHER" id="PTHR24421:SF10">
    <property type="entry name" value="NITRATE_NITRITE SENSOR PROTEIN NARQ"/>
    <property type="match status" value="1"/>
</dbReference>
<evidence type="ECO:0000256" key="9">
    <source>
        <dbReference type="SAM" id="Phobius"/>
    </source>
</evidence>
<evidence type="ECO:0000313" key="11">
    <source>
        <dbReference type="EMBL" id="TDE41705.1"/>
    </source>
</evidence>
<dbReference type="Pfam" id="PF02518">
    <property type="entry name" value="HATPase_c"/>
    <property type="match status" value="1"/>
</dbReference>
<dbReference type="CDD" id="cd16917">
    <property type="entry name" value="HATPase_UhpB-NarQ-NarX-like"/>
    <property type="match status" value="1"/>
</dbReference>
<dbReference type="GO" id="GO:0000155">
    <property type="term" value="F:phosphorelay sensor kinase activity"/>
    <property type="evidence" value="ECO:0007669"/>
    <property type="project" value="InterPro"/>
</dbReference>
<proteinExistence type="predicted"/>
<dbReference type="Gene3D" id="1.20.5.1930">
    <property type="match status" value="1"/>
</dbReference>
<keyword evidence="9" id="KW-0472">Membrane</keyword>
<keyword evidence="4" id="KW-0808">Transferase</keyword>
<dbReference type="SUPFAM" id="SSF55874">
    <property type="entry name" value="ATPase domain of HSP90 chaperone/DNA topoisomerase II/histidine kinase"/>
    <property type="match status" value="1"/>
</dbReference>
<protein>
    <recommendedName>
        <fullName evidence="2">histidine kinase</fullName>
        <ecNumber evidence="2">2.7.13.3</ecNumber>
    </recommendedName>
</protein>
<feature type="transmembrane region" description="Helical" evidence="9">
    <location>
        <begin position="121"/>
        <end position="142"/>
    </location>
</feature>
<dbReference type="EMBL" id="SMLD01000092">
    <property type="protein sequence ID" value="TDE41705.1"/>
    <property type="molecule type" value="Genomic_DNA"/>
</dbReference>
<dbReference type="Proteomes" id="UP000295136">
    <property type="component" value="Unassembled WGS sequence"/>
</dbReference>
<feature type="transmembrane region" description="Helical" evidence="9">
    <location>
        <begin position="97"/>
        <end position="115"/>
    </location>
</feature>
<dbReference type="EC" id="2.7.13.3" evidence="2"/>
<dbReference type="InterPro" id="IPR036890">
    <property type="entry name" value="HATPase_C_sf"/>
</dbReference>
<dbReference type="InterPro" id="IPR050482">
    <property type="entry name" value="Sensor_HK_TwoCompSys"/>
</dbReference>
<keyword evidence="9" id="KW-1133">Transmembrane helix</keyword>
<dbReference type="AlphaFoldDB" id="A0A4R5F2M9"/>
<keyword evidence="6 11" id="KW-0418">Kinase</keyword>
<keyword evidence="12" id="KW-1185">Reference proteome</keyword>
<evidence type="ECO:0000256" key="6">
    <source>
        <dbReference type="ARBA" id="ARBA00022777"/>
    </source>
</evidence>